<evidence type="ECO:0000256" key="2">
    <source>
        <dbReference type="ARBA" id="ARBA00007131"/>
    </source>
</evidence>
<proteinExistence type="inferred from homology"/>
<dbReference type="AlphaFoldDB" id="A0A4R3KAM3"/>
<dbReference type="InterPro" id="IPR029061">
    <property type="entry name" value="THDP-binding"/>
</dbReference>
<dbReference type="OrthoDB" id="8732661at2"/>
<dbReference type="PANTHER" id="PTHR47514:SF1">
    <property type="entry name" value="TRANSKETOLASE N-TERMINAL SECTION-RELATED"/>
    <property type="match status" value="1"/>
</dbReference>
<name>A0A4R3KAM3_9FIRM</name>
<dbReference type="Proteomes" id="UP000295188">
    <property type="component" value="Unassembled WGS sequence"/>
</dbReference>
<evidence type="ECO:0000259" key="4">
    <source>
        <dbReference type="Pfam" id="PF00456"/>
    </source>
</evidence>
<comment type="similarity">
    <text evidence="2">Belongs to the transketolase family.</text>
</comment>
<sequence>MDIIELKKIAKRIRLSTMQMLEKAGTGHPGGALSMVEILVTLYFEKMNIKPHEPNWKYRDRLILSKGHGNPSYYAVLSEKGYFAKEKLSTLRQYGSILQGHPDMNTTPGVDMSTGSLGQGLSIGCGMAIAAHMQHEKFRVYVIVGDGELDEGQNWEALMSAVKYKLDNLTLIVDYNKLQINGSNEDVMGIAPLDKKFAAFNWNVIRINGHDFRDIRNALEMACSTSGRPTVIIADTIKGKGISFMENNPIWHGKIPDRVQFEKIFRELEGDI</sequence>
<comment type="caution">
    <text evidence="5">The sequence shown here is derived from an EMBL/GenBank/DDBJ whole genome shotgun (WGS) entry which is preliminary data.</text>
</comment>
<dbReference type="InterPro" id="IPR005474">
    <property type="entry name" value="Transketolase_N"/>
</dbReference>
<organism evidence="5 6">
    <name type="scientific">Pectinatus cerevisiiphilus</name>
    <dbReference type="NCBI Taxonomy" id="86956"/>
    <lineage>
        <taxon>Bacteria</taxon>
        <taxon>Bacillati</taxon>
        <taxon>Bacillota</taxon>
        <taxon>Negativicutes</taxon>
        <taxon>Selenomonadales</taxon>
        <taxon>Selenomonadaceae</taxon>
        <taxon>Pectinatus</taxon>
    </lineage>
</organism>
<protein>
    <submittedName>
        <fullName evidence="5">Transketolase</fullName>
    </submittedName>
</protein>
<dbReference type="Gene3D" id="3.40.50.970">
    <property type="match status" value="1"/>
</dbReference>
<dbReference type="EMBL" id="SMAA01000005">
    <property type="protein sequence ID" value="TCS79959.1"/>
    <property type="molecule type" value="Genomic_DNA"/>
</dbReference>
<feature type="domain" description="Transketolase N-terminal" evidence="4">
    <location>
        <begin position="7"/>
        <end position="253"/>
    </location>
</feature>
<comment type="cofactor">
    <cofactor evidence="1">
        <name>thiamine diphosphate</name>
        <dbReference type="ChEBI" id="CHEBI:58937"/>
    </cofactor>
</comment>
<reference evidence="5 6" key="1">
    <citation type="submission" date="2019-03" db="EMBL/GenBank/DDBJ databases">
        <title>Genomic Encyclopedia of Type Strains, Phase IV (KMG-IV): sequencing the most valuable type-strain genomes for metagenomic binning, comparative biology and taxonomic classification.</title>
        <authorList>
            <person name="Goeker M."/>
        </authorList>
    </citation>
    <scope>NUCLEOTIDE SEQUENCE [LARGE SCALE GENOMIC DNA]</scope>
    <source>
        <strain evidence="5 6">DSM 20467</strain>
    </source>
</reference>
<accession>A0A4R3KAM3</accession>
<evidence type="ECO:0000256" key="1">
    <source>
        <dbReference type="ARBA" id="ARBA00001964"/>
    </source>
</evidence>
<dbReference type="Pfam" id="PF00456">
    <property type="entry name" value="Transketolase_N"/>
    <property type="match status" value="1"/>
</dbReference>
<dbReference type="CDD" id="cd02012">
    <property type="entry name" value="TPP_TK"/>
    <property type="match status" value="1"/>
</dbReference>
<dbReference type="RefSeq" id="WP_132548223.1">
    <property type="nucleotide sequence ID" value="NZ_SMAA01000005.1"/>
</dbReference>
<keyword evidence="6" id="KW-1185">Reference proteome</keyword>
<dbReference type="SUPFAM" id="SSF52518">
    <property type="entry name" value="Thiamin diphosphate-binding fold (THDP-binding)"/>
    <property type="match status" value="1"/>
</dbReference>
<evidence type="ECO:0000313" key="5">
    <source>
        <dbReference type="EMBL" id="TCS79959.1"/>
    </source>
</evidence>
<gene>
    <name evidence="5" type="ORF">EDC37_10526</name>
</gene>
<evidence type="ECO:0000256" key="3">
    <source>
        <dbReference type="ARBA" id="ARBA00023052"/>
    </source>
</evidence>
<evidence type="ECO:0000313" key="6">
    <source>
        <dbReference type="Proteomes" id="UP000295188"/>
    </source>
</evidence>
<keyword evidence="3" id="KW-0786">Thiamine pyrophosphate</keyword>
<dbReference type="PANTHER" id="PTHR47514">
    <property type="entry name" value="TRANSKETOLASE N-TERMINAL SECTION-RELATED"/>
    <property type="match status" value="1"/>
</dbReference>